<sequence length="728" mass="81926">MNPHNSDETPSNFPSNQQTDRTVSEGDLSRGSGAQYTGQTMQQPLLTHNEEVDSDLQRQLQNLDIDPSQAAYHSFQPPPEEQPYQPFAQNFYPSPRNLQYPTYSYSAYPGSSPVNHSPVQPYGLWTSPPMSPVLSSSQFHPSQQPALPRHGSFGEYGAFYGTTRGSYSNGPTSTWTSPSMPSTYGFYTPYQQQQPTMEPRMNEWGPSSQNYRGQPFRRDARQSWSGPSKNPKESAVPLEKEKERKAYHPQAPARRSDWVMWVGNVPSNTSHEELWRYFNNTIPQTRSESSTEPWRGPSSIFLISRSSCAFVNLSSQTDLDRAVSFFNGKPLRPWDPRCPRMLCRVRRKDDDLRSGVGAQRGTGMHREWVKEQGVTLPRQTSTASVSSANSVPLSPAVLEHAPEGEGRRRESIIKEGQDMIKHHQSSGSFASTNSSFLIKHFPKRVFILKSLTTAELEESVQTGTWKTQGHNEPILDQAFRTSQEVFLIFGANRSGEFFGYAKMIEPIDKEKAKKTQSSSVTKARPPLPAMEAETRPPIFLTPSQSHIASSSPGELTPGEEGILERALGSRRTDPSDIRNRATNNKSIQSAPEYRAQTLDPKALKDDYFPPVPIAANNSGEKEVEHQERLGASDRHPSQDESGVIRKDTLLSPDEKAEREEEEGQDEFMEESRGHVFRIQWIKVGPVSFNKTRHLRNPWNADREVKVSRDGTEVEPTIASALMAEWDKL</sequence>
<dbReference type="PANTHER" id="PTHR12357:SF3">
    <property type="entry name" value="YTH DOMAIN-CONTAINING PROTEIN 1"/>
    <property type="match status" value="1"/>
</dbReference>
<dbReference type="GO" id="GO:0005654">
    <property type="term" value="C:nucleoplasm"/>
    <property type="evidence" value="ECO:0007669"/>
    <property type="project" value="TreeGrafter"/>
</dbReference>
<dbReference type="Gene3D" id="3.30.70.330">
    <property type="match status" value="1"/>
</dbReference>
<dbReference type="GO" id="GO:0000381">
    <property type="term" value="P:regulation of alternative mRNA splicing, via spliceosome"/>
    <property type="evidence" value="ECO:0007669"/>
    <property type="project" value="TreeGrafter"/>
</dbReference>
<dbReference type="CDD" id="cd00590">
    <property type="entry name" value="RRM_SF"/>
    <property type="match status" value="1"/>
</dbReference>
<feature type="compositionally biased region" description="Acidic residues" evidence="1">
    <location>
        <begin position="659"/>
        <end position="668"/>
    </location>
</feature>
<feature type="compositionally biased region" description="Polar residues" evidence="1">
    <location>
        <begin position="580"/>
        <end position="589"/>
    </location>
</feature>
<evidence type="ECO:0000313" key="3">
    <source>
        <dbReference type="EMBL" id="OCF51772.1"/>
    </source>
</evidence>
<dbReference type="Pfam" id="PF04146">
    <property type="entry name" value="YTH"/>
    <property type="match status" value="1"/>
</dbReference>
<dbReference type="PANTHER" id="PTHR12357">
    <property type="entry name" value="YTH YT521-B HOMOLOGY DOMAIN-CONTAINING"/>
    <property type="match status" value="1"/>
</dbReference>
<dbReference type="STRING" id="1296096.A0A1B9I869"/>
<feature type="compositionally biased region" description="Basic and acidic residues" evidence="1">
    <location>
        <begin position="570"/>
        <end position="579"/>
    </location>
</feature>
<accession>A0A1B9I869</accession>
<feature type="compositionally biased region" description="Polar residues" evidence="1">
    <location>
        <begin position="8"/>
        <end position="21"/>
    </location>
</feature>
<feature type="compositionally biased region" description="Basic and acidic residues" evidence="1">
    <location>
        <begin position="619"/>
        <end position="658"/>
    </location>
</feature>
<proteinExistence type="predicted"/>
<evidence type="ECO:0000259" key="2">
    <source>
        <dbReference type="PROSITE" id="PS50882"/>
    </source>
</evidence>
<dbReference type="InterPro" id="IPR007275">
    <property type="entry name" value="YTH_domain"/>
</dbReference>
<dbReference type="SUPFAM" id="SSF54928">
    <property type="entry name" value="RNA-binding domain, RBD"/>
    <property type="match status" value="1"/>
</dbReference>
<dbReference type="InterPro" id="IPR035979">
    <property type="entry name" value="RBD_domain_sf"/>
</dbReference>
<feature type="region of interest" description="Disordered" evidence="1">
    <location>
        <begin position="566"/>
        <end position="669"/>
    </location>
</feature>
<feature type="compositionally biased region" description="Polar residues" evidence="1">
    <location>
        <begin position="32"/>
        <end position="46"/>
    </location>
</feature>
<name>A0A1B9I869_9TREE</name>
<gene>
    <name evidence="3" type="ORF">I206_02488</name>
</gene>
<dbReference type="AlphaFoldDB" id="A0A1B9I869"/>
<dbReference type="GO" id="GO:0003729">
    <property type="term" value="F:mRNA binding"/>
    <property type="evidence" value="ECO:0007669"/>
    <property type="project" value="TreeGrafter"/>
</dbReference>
<evidence type="ECO:0000256" key="1">
    <source>
        <dbReference type="SAM" id="MobiDB-lite"/>
    </source>
</evidence>
<dbReference type="GO" id="GO:0000398">
    <property type="term" value="P:mRNA splicing, via spliceosome"/>
    <property type="evidence" value="ECO:0007669"/>
    <property type="project" value="TreeGrafter"/>
</dbReference>
<feature type="region of interest" description="Disordered" evidence="1">
    <location>
        <begin position="1"/>
        <end position="93"/>
    </location>
</feature>
<protein>
    <recommendedName>
        <fullName evidence="2">YTH domain-containing protein</fullName>
    </recommendedName>
</protein>
<dbReference type="InterPro" id="IPR012677">
    <property type="entry name" value="Nucleotide-bd_a/b_plait_sf"/>
</dbReference>
<reference evidence="3" key="1">
    <citation type="submission" date="2013-07" db="EMBL/GenBank/DDBJ databases">
        <title>The Genome Sequence of Cryptococcus pinus CBS10737.</title>
        <authorList>
            <consortium name="The Broad Institute Genome Sequencing Platform"/>
            <person name="Cuomo C."/>
            <person name="Litvintseva A."/>
            <person name="Chen Y."/>
            <person name="Heitman J."/>
            <person name="Sun S."/>
            <person name="Springer D."/>
            <person name="Dromer F."/>
            <person name="Young S.K."/>
            <person name="Zeng Q."/>
            <person name="Gargeya S."/>
            <person name="Fitzgerald M."/>
            <person name="Abouelleil A."/>
            <person name="Alvarado L."/>
            <person name="Berlin A.M."/>
            <person name="Chapman S.B."/>
            <person name="Dewar J."/>
            <person name="Goldberg J."/>
            <person name="Griggs A."/>
            <person name="Gujja S."/>
            <person name="Hansen M."/>
            <person name="Howarth C."/>
            <person name="Imamovic A."/>
            <person name="Larimer J."/>
            <person name="McCowan C."/>
            <person name="Murphy C."/>
            <person name="Pearson M."/>
            <person name="Priest M."/>
            <person name="Roberts A."/>
            <person name="Saif S."/>
            <person name="Shea T."/>
            <person name="Sykes S."/>
            <person name="Wortman J."/>
            <person name="Nusbaum C."/>
            <person name="Birren B."/>
        </authorList>
    </citation>
    <scope>NUCLEOTIDE SEQUENCE [LARGE SCALE GENOMIC DNA]</scope>
    <source>
        <strain evidence="3">CBS 10737</strain>
    </source>
</reference>
<organism evidence="3">
    <name type="scientific">Kwoniella pini CBS 10737</name>
    <dbReference type="NCBI Taxonomy" id="1296096"/>
    <lineage>
        <taxon>Eukaryota</taxon>
        <taxon>Fungi</taxon>
        <taxon>Dikarya</taxon>
        <taxon>Basidiomycota</taxon>
        <taxon>Agaricomycotina</taxon>
        <taxon>Tremellomycetes</taxon>
        <taxon>Tremellales</taxon>
        <taxon>Cryptococcaceae</taxon>
        <taxon>Kwoniella</taxon>
    </lineage>
</organism>
<reference evidence="3" key="2">
    <citation type="submission" date="2016-07" db="EMBL/GenBank/DDBJ databases">
        <title>Evolution of pathogenesis and genome organization in the Tremellales.</title>
        <authorList>
            <person name="Cuomo C."/>
            <person name="Litvintseva A."/>
            <person name="Heitman J."/>
            <person name="Chen Y."/>
            <person name="Sun S."/>
            <person name="Springer D."/>
            <person name="Dromer F."/>
            <person name="Young S."/>
            <person name="Zeng Q."/>
            <person name="Chapman S."/>
            <person name="Gujja S."/>
            <person name="Saif S."/>
            <person name="Birren B."/>
        </authorList>
    </citation>
    <scope>NUCLEOTIDE SEQUENCE</scope>
    <source>
        <strain evidence="3">CBS 10737</strain>
    </source>
</reference>
<dbReference type="Gene3D" id="3.10.590.10">
    <property type="entry name" value="ph1033 like domains"/>
    <property type="match status" value="2"/>
</dbReference>
<dbReference type="GO" id="GO:1990247">
    <property type="term" value="F:N6-methyladenosine-containing RNA reader activity"/>
    <property type="evidence" value="ECO:0007669"/>
    <property type="project" value="TreeGrafter"/>
</dbReference>
<feature type="domain" description="YTH" evidence="2">
    <location>
        <begin position="443"/>
        <end position="725"/>
    </location>
</feature>
<dbReference type="InterPro" id="IPR045168">
    <property type="entry name" value="YTH_prot"/>
</dbReference>
<feature type="region of interest" description="Disordered" evidence="1">
    <location>
        <begin position="509"/>
        <end position="531"/>
    </location>
</feature>
<dbReference type="OrthoDB" id="6103986at2759"/>
<dbReference type="PROSITE" id="PS50882">
    <property type="entry name" value="YTH"/>
    <property type="match status" value="1"/>
</dbReference>
<dbReference type="EMBL" id="KV700115">
    <property type="protein sequence ID" value="OCF51772.1"/>
    <property type="molecule type" value="Genomic_DNA"/>
</dbReference>
<dbReference type="CDD" id="cd21134">
    <property type="entry name" value="YTH"/>
    <property type="match status" value="1"/>
</dbReference>
<feature type="region of interest" description="Disordered" evidence="1">
    <location>
        <begin position="195"/>
        <end position="249"/>
    </location>
</feature>